<feature type="transmembrane region" description="Helical" evidence="1">
    <location>
        <begin position="76"/>
        <end position="96"/>
    </location>
</feature>
<accession>A0ABR8Z0Y2</accession>
<dbReference type="Proteomes" id="UP000661894">
    <property type="component" value="Unassembled WGS sequence"/>
</dbReference>
<feature type="transmembrane region" description="Helical" evidence="1">
    <location>
        <begin position="117"/>
        <end position="137"/>
    </location>
</feature>
<feature type="transmembrane region" description="Helical" evidence="1">
    <location>
        <begin position="52"/>
        <end position="70"/>
    </location>
</feature>
<evidence type="ECO:0000256" key="1">
    <source>
        <dbReference type="SAM" id="Phobius"/>
    </source>
</evidence>
<dbReference type="EMBL" id="JACSPO010000002">
    <property type="protein sequence ID" value="MBD8061953.1"/>
    <property type="molecule type" value="Genomic_DNA"/>
</dbReference>
<protein>
    <submittedName>
        <fullName evidence="2">Uncharacterized protein</fullName>
    </submittedName>
</protein>
<sequence length="188" mass="19969">MTAVDQEFLLSLAGVSGTLLGTFIVGVFFYIDSSMHRRMTASRATDVYLRSGTRWVFTAYSIPLFVPLFLAATDRLWGAITFAVLGTVLVVLTVETGRRTLAGGRSGMSHAFVINEWVTSAAVLAAMVLPWALGGWVPRPAEFVPSLLLLLASGFASTAALVMAQFDAGGGEDPDDGAAVPQQRKVSP</sequence>
<keyword evidence="3" id="KW-1185">Reference proteome</keyword>
<keyword evidence="1" id="KW-0812">Transmembrane</keyword>
<evidence type="ECO:0000313" key="2">
    <source>
        <dbReference type="EMBL" id="MBD8061953.1"/>
    </source>
</evidence>
<keyword evidence="1" id="KW-0472">Membrane</keyword>
<evidence type="ECO:0000313" key="3">
    <source>
        <dbReference type="Proteomes" id="UP000661894"/>
    </source>
</evidence>
<feature type="transmembrane region" description="Helical" evidence="1">
    <location>
        <begin position="143"/>
        <end position="164"/>
    </location>
</feature>
<organism evidence="2 3">
    <name type="scientific">Oceanitalea stevensii</name>
    <dbReference type="NCBI Taxonomy" id="2763072"/>
    <lineage>
        <taxon>Bacteria</taxon>
        <taxon>Bacillati</taxon>
        <taxon>Actinomycetota</taxon>
        <taxon>Actinomycetes</taxon>
        <taxon>Micrococcales</taxon>
        <taxon>Bogoriellaceae</taxon>
        <taxon>Georgenia</taxon>
    </lineage>
</organism>
<keyword evidence="1" id="KW-1133">Transmembrane helix</keyword>
<dbReference type="RefSeq" id="WP_251839075.1">
    <property type="nucleotide sequence ID" value="NZ_JACSPO010000002.1"/>
</dbReference>
<comment type="caution">
    <text evidence="2">The sequence shown here is derived from an EMBL/GenBank/DDBJ whole genome shotgun (WGS) entry which is preliminary data.</text>
</comment>
<feature type="transmembrane region" description="Helical" evidence="1">
    <location>
        <begin position="12"/>
        <end position="31"/>
    </location>
</feature>
<proteinExistence type="predicted"/>
<name>A0ABR8Z0Y2_9MICO</name>
<gene>
    <name evidence="2" type="ORF">H9624_06415</name>
</gene>
<reference evidence="2 3" key="1">
    <citation type="submission" date="2020-08" db="EMBL/GenBank/DDBJ databases">
        <title>A Genomic Blueprint of the Chicken Gut Microbiome.</title>
        <authorList>
            <person name="Gilroy R."/>
            <person name="Ravi A."/>
            <person name="Getino M."/>
            <person name="Pursley I."/>
            <person name="Horton D.L."/>
            <person name="Alikhan N.-F."/>
            <person name="Baker D."/>
            <person name="Gharbi K."/>
            <person name="Hall N."/>
            <person name="Watson M."/>
            <person name="Adriaenssens E.M."/>
            <person name="Foster-Nyarko E."/>
            <person name="Jarju S."/>
            <person name="Secka A."/>
            <person name="Antonio M."/>
            <person name="Oren A."/>
            <person name="Chaudhuri R."/>
            <person name="La Ragione R.M."/>
            <person name="Hildebrand F."/>
            <person name="Pallen M.J."/>
        </authorList>
    </citation>
    <scope>NUCLEOTIDE SEQUENCE [LARGE SCALE GENOMIC DNA]</scope>
    <source>
        <strain evidence="2 3">Sa1BUA1</strain>
    </source>
</reference>